<evidence type="ECO:0000256" key="17">
    <source>
        <dbReference type="SAM" id="SignalP"/>
    </source>
</evidence>
<keyword evidence="9 17" id="KW-0732">Signal</keyword>
<dbReference type="GO" id="GO:0005576">
    <property type="term" value="C:extracellular region"/>
    <property type="evidence" value="ECO:0007669"/>
    <property type="project" value="UniProtKB-SubCell"/>
</dbReference>
<dbReference type="AlphaFoldDB" id="A0A8J5QSD9"/>
<evidence type="ECO:0000313" key="20">
    <source>
        <dbReference type="Proteomes" id="UP000694255"/>
    </source>
</evidence>
<evidence type="ECO:0000256" key="9">
    <source>
        <dbReference type="ARBA" id="ARBA00022729"/>
    </source>
</evidence>
<dbReference type="GO" id="GO:0005886">
    <property type="term" value="C:plasma membrane"/>
    <property type="evidence" value="ECO:0007669"/>
    <property type="project" value="UniProtKB-SubCell"/>
</dbReference>
<dbReference type="GO" id="GO:0098552">
    <property type="term" value="C:side of membrane"/>
    <property type="evidence" value="ECO:0007669"/>
    <property type="project" value="UniProtKB-KW"/>
</dbReference>
<dbReference type="PANTHER" id="PTHR37928">
    <property type="entry name" value="CFEM DOMAIN PROTEIN (AFU_ORTHOLOGUE AFUA_6G14090)"/>
    <property type="match status" value="1"/>
</dbReference>
<gene>
    <name evidence="19" type="ORF">J8A68_002075</name>
</gene>
<comment type="caution">
    <text evidence="19">The sequence shown here is derived from an EMBL/GenBank/DDBJ whole genome shotgun (WGS) entry which is preliminary data.</text>
</comment>
<evidence type="ECO:0000256" key="1">
    <source>
        <dbReference type="ARBA" id="ARBA00004609"/>
    </source>
</evidence>
<keyword evidence="20" id="KW-1185">Reference proteome</keyword>
<evidence type="ECO:0000259" key="18">
    <source>
        <dbReference type="PROSITE" id="PS52012"/>
    </source>
</evidence>
<comment type="subcellular location">
    <subcellularLocation>
        <location evidence="1">Cell membrane</location>
        <topology evidence="1">Lipid-anchor</topology>
        <topology evidence="1">GPI-anchor</topology>
    </subcellularLocation>
    <subcellularLocation>
        <location evidence="2">Secreted</location>
    </subcellularLocation>
</comment>
<dbReference type="OrthoDB" id="2496787at2759"/>
<feature type="disulfide bond" evidence="15">
    <location>
        <begin position="67"/>
        <end position="100"/>
    </location>
</feature>
<feature type="disulfide bond" evidence="15">
    <location>
        <begin position="172"/>
        <end position="205"/>
    </location>
</feature>
<organism evidence="19 20">
    <name type="scientific">[Candida] subhashii</name>
    <dbReference type="NCBI Taxonomy" id="561895"/>
    <lineage>
        <taxon>Eukaryota</taxon>
        <taxon>Fungi</taxon>
        <taxon>Dikarya</taxon>
        <taxon>Ascomycota</taxon>
        <taxon>Saccharomycotina</taxon>
        <taxon>Pichiomycetes</taxon>
        <taxon>Debaryomycetaceae</taxon>
        <taxon>Spathaspora</taxon>
    </lineage>
</organism>
<feature type="domain" description="CFEM" evidence="18">
    <location>
        <begin position="120"/>
        <end position="232"/>
    </location>
</feature>
<evidence type="ECO:0000256" key="2">
    <source>
        <dbReference type="ARBA" id="ARBA00004613"/>
    </source>
</evidence>
<keyword evidence="5" id="KW-0964">Secreted</keyword>
<evidence type="ECO:0000256" key="13">
    <source>
        <dbReference type="ARBA" id="ARBA00023180"/>
    </source>
</evidence>
<dbReference type="Proteomes" id="UP000694255">
    <property type="component" value="Unassembled WGS sequence"/>
</dbReference>
<dbReference type="RefSeq" id="XP_049264634.1">
    <property type="nucleotide sequence ID" value="XM_049405787.1"/>
</dbReference>
<keyword evidence="11" id="KW-0472">Membrane</keyword>
<feature type="domain" description="CFEM" evidence="18">
    <location>
        <begin position="15"/>
        <end position="127"/>
    </location>
</feature>
<evidence type="ECO:0000256" key="7">
    <source>
        <dbReference type="ARBA" id="ARBA00022622"/>
    </source>
</evidence>
<dbReference type="EMBL" id="JAGSYN010000094">
    <property type="protein sequence ID" value="KAG7664402.1"/>
    <property type="molecule type" value="Genomic_DNA"/>
</dbReference>
<feature type="disulfide bond" evidence="15">
    <location>
        <begin position="163"/>
        <end position="170"/>
    </location>
</feature>
<keyword evidence="6 15" id="KW-0349">Heme</keyword>
<evidence type="ECO:0000256" key="14">
    <source>
        <dbReference type="ARBA" id="ARBA00023288"/>
    </source>
</evidence>
<feature type="region of interest" description="Disordered" evidence="16">
    <location>
        <begin position="226"/>
        <end position="264"/>
    </location>
</feature>
<evidence type="ECO:0000256" key="5">
    <source>
        <dbReference type="ARBA" id="ARBA00022525"/>
    </source>
</evidence>
<proteinExistence type="inferred from homology"/>
<evidence type="ECO:0000256" key="11">
    <source>
        <dbReference type="ARBA" id="ARBA00023136"/>
    </source>
</evidence>
<evidence type="ECO:0000256" key="4">
    <source>
        <dbReference type="ARBA" id="ARBA00022475"/>
    </source>
</evidence>
<dbReference type="Pfam" id="PF05730">
    <property type="entry name" value="CFEM"/>
    <property type="match status" value="2"/>
</dbReference>
<evidence type="ECO:0000256" key="8">
    <source>
        <dbReference type="ARBA" id="ARBA00022723"/>
    </source>
</evidence>
<evidence type="ECO:0000256" key="15">
    <source>
        <dbReference type="PROSITE-ProRule" id="PRU01356"/>
    </source>
</evidence>
<dbReference type="GO" id="GO:0046872">
    <property type="term" value="F:metal ion binding"/>
    <property type="evidence" value="ECO:0007669"/>
    <property type="project" value="UniProtKB-UniRule"/>
</dbReference>
<name>A0A8J5QSD9_9ASCO</name>
<evidence type="ECO:0000256" key="16">
    <source>
        <dbReference type="SAM" id="MobiDB-lite"/>
    </source>
</evidence>
<feature type="chain" id="PRO_5035243913" description="CFEM domain-containing protein" evidence="17">
    <location>
        <begin position="22"/>
        <end position="264"/>
    </location>
</feature>
<evidence type="ECO:0000256" key="10">
    <source>
        <dbReference type="ARBA" id="ARBA00023004"/>
    </source>
</evidence>
<keyword evidence="7" id="KW-0336">GPI-anchor</keyword>
<keyword evidence="13" id="KW-0325">Glycoprotein</keyword>
<comment type="similarity">
    <text evidence="3">Belongs to the RBT5 family.</text>
</comment>
<sequence length="264" mass="27795">MRSTVFTSVALAFAVLRNASAADAKSVTINGFADKIIDQSPKCAKSCLENSSIDNTPCDSWDTYCLCAIEPFGNKVAKCIASECRGSDVVSATSLAVSACSAAGMYEPYWNMPTKARKSLEVAATMSPEPTATINGFADKIIDQSPNCAKSCLENSSTDNTPCSYWDTYCLCAMEPFGNKVAKCIASECRGNDVVNATSLAVSACSAAGMYEPYWNMPSKARKSLEAAATMSPDGSATPTATSTATPIVTPTSPVGSCKRKRSY</sequence>
<reference evidence="19 20" key="1">
    <citation type="journal article" date="2021" name="DNA Res.">
        <title>Genome analysis of Candida subhashii reveals its hybrid nature and dual mitochondrial genome conformations.</title>
        <authorList>
            <person name="Mixao V."/>
            <person name="Hegedusova E."/>
            <person name="Saus E."/>
            <person name="Pryszcz L.P."/>
            <person name="Cillingova A."/>
            <person name="Nosek J."/>
            <person name="Gabaldon T."/>
        </authorList>
    </citation>
    <scope>NUCLEOTIDE SEQUENCE [LARGE SCALE GENOMIC DNA]</scope>
    <source>
        <strain evidence="19 20">CBS 10753</strain>
    </source>
</reference>
<keyword evidence="4" id="KW-1003">Cell membrane</keyword>
<dbReference type="InterPro" id="IPR051735">
    <property type="entry name" value="CFEM_domain"/>
</dbReference>
<keyword evidence="8 15" id="KW-0479">Metal-binding</keyword>
<keyword evidence="10 15" id="KW-0408">Iron</keyword>
<dbReference type="SMART" id="SM00747">
    <property type="entry name" value="CFEM"/>
    <property type="match status" value="2"/>
</dbReference>
<comment type="caution">
    <text evidence="15">Lacks conserved residue(s) required for the propagation of feature annotation.</text>
</comment>
<protein>
    <recommendedName>
        <fullName evidence="18">CFEM domain-containing protein</fullName>
    </recommendedName>
</protein>
<dbReference type="InterPro" id="IPR008427">
    <property type="entry name" value="Extracellular_membr_CFEM_dom"/>
</dbReference>
<accession>A0A8J5QSD9</accession>
<keyword evidence="12 15" id="KW-1015">Disulfide bond</keyword>
<evidence type="ECO:0000256" key="6">
    <source>
        <dbReference type="ARBA" id="ARBA00022617"/>
    </source>
</evidence>
<evidence type="ECO:0000256" key="3">
    <source>
        <dbReference type="ARBA" id="ARBA00010031"/>
    </source>
</evidence>
<feature type="signal peptide" evidence="17">
    <location>
        <begin position="1"/>
        <end position="21"/>
    </location>
</feature>
<feature type="disulfide bond" evidence="15">
    <location>
        <begin position="58"/>
        <end position="65"/>
    </location>
</feature>
<dbReference type="PROSITE" id="PS52012">
    <property type="entry name" value="CFEM"/>
    <property type="match status" value="2"/>
</dbReference>
<dbReference type="PANTHER" id="PTHR37928:SF1">
    <property type="entry name" value="CFEM DOMAIN PROTEIN (AFU_ORTHOLOGUE AFUA_6G14090)"/>
    <property type="match status" value="1"/>
</dbReference>
<evidence type="ECO:0000313" key="19">
    <source>
        <dbReference type="EMBL" id="KAG7664402.1"/>
    </source>
</evidence>
<dbReference type="GeneID" id="73468876"/>
<feature type="binding site" description="axial binding residue" evidence="15">
    <location>
        <position position="167"/>
    </location>
    <ligand>
        <name>heme</name>
        <dbReference type="ChEBI" id="CHEBI:30413"/>
    </ligand>
    <ligandPart>
        <name>Fe</name>
        <dbReference type="ChEBI" id="CHEBI:18248"/>
    </ligandPart>
</feature>
<feature type="binding site" description="axial binding residue" evidence="15">
    <location>
        <position position="62"/>
    </location>
    <ligand>
        <name>heme</name>
        <dbReference type="ChEBI" id="CHEBI:30413"/>
    </ligand>
    <ligandPart>
        <name>Fe</name>
        <dbReference type="ChEBI" id="CHEBI:18248"/>
    </ligandPart>
</feature>
<feature type="compositionally biased region" description="Low complexity" evidence="16">
    <location>
        <begin position="236"/>
        <end position="255"/>
    </location>
</feature>
<evidence type="ECO:0000256" key="12">
    <source>
        <dbReference type="ARBA" id="ARBA00023157"/>
    </source>
</evidence>
<keyword evidence="14" id="KW-0449">Lipoprotein</keyword>